<dbReference type="PROSITE" id="PS50206">
    <property type="entry name" value="RHODANESE_3"/>
    <property type="match status" value="1"/>
</dbReference>
<dbReference type="GO" id="GO:0052837">
    <property type="term" value="P:thiazole biosynthetic process"/>
    <property type="evidence" value="ECO:0007669"/>
    <property type="project" value="TreeGrafter"/>
</dbReference>
<evidence type="ECO:0000256" key="6">
    <source>
        <dbReference type="ARBA" id="ARBA00022840"/>
    </source>
</evidence>
<dbReference type="SMART" id="SM00450">
    <property type="entry name" value="RHOD"/>
    <property type="match status" value="1"/>
</dbReference>
<keyword evidence="9" id="KW-1015">Disulfide bond</keyword>
<evidence type="ECO:0000256" key="1">
    <source>
        <dbReference type="ARBA" id="ARBA00004496"/>
    </source>
</evidence>
<dbReference type="STRING" id="633813.SAMN04488087_0478"/>
<proteinExistence type="inferred from homology"/>
<evidence type="ECO:0000313" key="15">
    <source>
        <dbReference type="Proteomes" id="UP000185812"/>
    </source>
</evidence>
<evidence type="ECO:0000256" key="2">
    <source>
        <dbReference type="ARBA" id="ARBA00022490"/>
    </source>
</evidence>
<comment type="subcellular location">
    <subcellularLocation>
        <location evidence="1 11">Cytoplasm</location>
    </subcellularLocation>
</comment>
<evidence type="ECO:0000256" key="10">
    <source>
        <dbReference type="ARBA" id="ARBA00023284"/>
    </source>
</evidence>
<dbReference type="InterPro" id="IPR054173">
    <property type="entry name" value="ThiI_fer"/>
</dbReference>
<dbReference type="AlphaFoldDB" id="A0A1M6Q6G0"/>
<dbReference type="InterPro" id="IPR036873">
    <property type="entry name" value="Rhodanese-like_dom_sf"/>
</dbReference>
<feature type="active site" description="Cysteine persulfide intermediate" evidence="11">
    <location>
        <position position="456"/>
    </location>
</feature>
<dbReference type="EMBL" id="FRAU01000001">
    <property type="protein sequence ID" value="SHK15696.1"/>
    <property type="molecule type" value="Genomic_DNA"/>
</dbReference>
<evidence type="ECO:0000259" key="13">
    <source>
        <dbReference type="PROSITE" id="PS51165"/>
    </source>
</evidence>
<keyword evidence="4 11" id="KW-0808">Transferase</keyword>
<dbReference type="InterPro" id="IPR049961">
    <property type="entry name" value="ThiI_N"/>
</dbReference>
<comment type="catalytic activity">
    <reaction evidence="11">
        <text>[ThiS sulfur-carrier protein]-C-terminal Gly-Gly-AMP + S-sulfanyl-L-cysteinyl-[cysteine desulfurase] + AH2 = [ThiS sulfur-carrier protein]-C-terminal-Gly-aminoethanethioate + L-cysteinyl-[cysteine desulfurase] + A + AMP + 2 H(+)</text>
        <dbReference type="Rhea" id="RHEA:43340"/>
        <dbReference type="Rhea" id="RHEA-COMP:12157"/>
        <dbReference type="Rhea" id="RHEA-COMP:12158"/>
        <dbReference type="Rhea" id="RHEA-COMP:12910"/>
        <dbReference type="Rhea" id="RHEA-COMP:19908"/>
        <dbReference type="ChEBI" id="CHEBI:13193"/>
        <dbReference type="ChEBI" id="CHEBI:15378"/>
        <dbReference type="ChEBI" id="CHEBI:17499"/>
        <dbReference type="ChEBI" id="CHEBI:29950"/>
        <dbReference type="ChEBI" id="CHEBI:61963"/>
        <dbReference type="ChEBI" id="CHEBI:90618"/>
        <dbReference type="ChEBI" id="CHEBI:232372"/>
        <dbReference type="ChEBI" id="CHEBI:456215"/>
    </reaction>
</comment>
<dbReference type="OrthoDB" id="9773948at2"/>
<dbReference type="EC" id="2.8.1.4" evidence="11"/>
<evidence type="ECO:0000256" key="4">
    <source>
        <dbReference type="ARBA" id="ARBA00022679"/>
    </source>
</evidence>
<evidence type="ECO:0000256" key="9">
    <source>
        <dbReference type="ARBA" id="ARBA00023157"/>
    </source>
</evidence>
<dbReference type="Pfam" id="PF00581">
    <property type="entry name" value="Rhodanese"/>
    <property type="match status" value="1"/>
</dbReference>
<comment type="caution">
    <text evidence="11">Lacks conserved residue(s) required for the propagation of feature annotation.</text>
</comment>
<dbReference type="PANTHER" id="PTHR43209">
    <property type="entry name" value="TRNA SULFURTRANSFERASE"/>
    <property type="match status" value="1"/>
</dbReference>
<feature type="domain" description="THUMP" evidence="13">
    <location>
        <begin position="69"/>
        <end position="171"/>
    </location>
</feature>
<feature type="binding site" evidence="11">
    <location>
        <begin position="189"/>
        <end position="190"/>
    </location>
    <ligand>
        <name>ATP</name>
        <dbReference type="ChEBI" id="CHEBI:30616"/>
    </ligand>
</feature>
<dbReference type="Gene3D" id="3.40.250.10">
    <property type="entry name" value="Rhodanese-like domain"/>
    <property type="match status" value="1"/>
</dbReference>
<dbReference type="CDD" id="cd01712">
    <property type="entry name" value="PPase_ThiI"/>
    <property type="match status" value="1"/>
</dbReference>
<dbReference type="GO" id="GO:0005524">
    <property type="term" value="F:ATP binding"/>
    <property type="evidence" value="ECO:0007669"/>
    <property type="project" value="UniProtKB-UniRule"/>
</dbReference>
<dbReference type="Gene3D" id="3.30.2130.30">
    <property type="match status" value="1"/>
</dbReference>
<gene>
    <name evidence="11" type="primary">thiI</name>
    <name evidence="14" type="ORF">SAMN04488087_0478</name>
</gene>
<feature type="binding site" evidence="11">
    <location>
        <position position="293"/>
    </location>
    <ligand>
        <name>ATP</name>
        <dbReference type="ChEBI" id="CHEBI:30616"/>
    </ligand>
</feature>
<dbReference type="SMART" id="SM00981">
    <property type="entry name" value="THUMP"/>
    <property type="match status" value="1"/>
</dbReference>
<dbReference type="HAMAP" id="MF_00021">
    <property type="entry name" value="ThiI"/>
    <property type="match status" value="1"/>
</dbReference>
<keyword evidence="7 11" id="KW-0694">RNA-binding</keyword>
<dbReference type="UniPathway" id="UPA00060"/>
<dbReference type="SUPFAM" id="SSF143437">
    <property type="entry name" value="THUMP domain-like"/>
    <property type="match status" value="1"/>
</dbReference>
<dbReference type="InterPro" id="IPR020536">
    <property type="entry name" value="ThiI_AANH"/>
</dbReference>
<keyword evidence="8 11" id="KW-0784">Thiamine biosynthesis</keyword>
<dbReference type="GO" id="GO:0004810">
    <property type="term" value="F:CCA tRNA nucleotidyltransferase activity"/>
    <property type="evidence" value="ECO:0007669"/>
    <property type="project" value="InterPro"/>
</dbReference>
<evidence type="ECO:0000256" key="11">
    <source>
        <dbReference type="HAMAP-Rule" id="MF_00021"/>
    </source>
</evidence>
<comment type="catalytic activity">
    <reaction evidence="11">
        <text>[ThiI sulfur-carrier protein]-S-sulfanyl-L-cysteine + a uridine in tRNA + 2 reduced [2Fe-2S]-[ferredoxin] + ATP + H(+) = [ThiI sulfur-carrier protein]-L-cysteine + a 4-thiouridine in tRNA + 2 oxidized [2Fe-2S]-[ferredoxin] + AMP + diphosphate</text>
        <dbReference type="Rhea" id="RHEA:24176"/>
        <dbReference type="Rhea" id="RHEA-COMP:10000"/>
        <dbReference type="Rhea" id="RHEA-COMP:10001"/>
        <dbReference type="Rhea" id="RHEA-COMP:13337"/>
        <dbReference type="Rhea" id="RHEA-COMP:13338"/>
        <dbReference type="Rhea" id="RHEA-COMP:13339"/>
        <dbReference type="Rhea" id="RHEA-COMP:13340"/>
        <dbReference type="ChEBI" id="CHEBI:15378"/>
        <dbReference type="ChEBI" id="CHEBI:29950"/>
        <dbReference type="ChEBI" id="CHEBI:30616"/>
        <dbReference type="ChEBI" id="CHEBI:33019"/>
        <dbReference type="ChEBI" id="CHEBI:33737"/>
        <dbReference type="ChEBI" id="CHEBI:33738"/>
        <dbReference type="ChEBI" id="CHEBI:61963"/>
        <dbReference type="ChEBI" id="CHEBI:65315"/>
        <dbReference type="ChEBI" id="CHEBI:136798"/>
        <dbReference type="ChEBI" id="CHEBI:456215"/>
        <dbReference type="EC" id="2.8.1.4"/>
    </reaction>
</comment>
<keyword evidence="5 11" id="KW-0547">Nucleotide-binding</keyword>
<dbReference type="GO" id="GO:0000049">
    <property type="term" value="F:tRNA binding"/>
    <property type="evidence" value="ECO:0007669"/>
    <property type="project" value="UniProtKB-UniRule"/>
</dbReference>
<feature type="domain" description="Rhodanese" evidence="12">
    <location>
        <begin position="408"/>
        <end position="495"/>
    </location>
</feature>
<dbReference type="InterPro" id="IPR001763">
    <property type="entry name" value="Rhodanese-like_dom"/>
</dbReference>
<dbReference type="GO" id="GO:0009229">
    <property type="term" value="P:thiamine diphosphate biosynthetic process"/>
    <property type="evidence" value="ECO:0007669"/>
    <property type="project" value="UniProtKB-UniRule"/>
</dbReference>
<evidence type="ECO:0000256" key="8">
    <source>
        <dbReference type="ARBA" id="ARBA00022977"/>
    </source>
</evidence>
<dbReference type="InterPro" id="IPR050102">
    <property type="entry name" value="tRNA_sulfurtransferase_ThiI"/>
</dbReference>
<dbReference type="InterPro" id="IPR014729">
    <property type="entry name" value="Rossmann-like_a/b/a_fold"/>
</dbReference>
<dbReference type="GO" id="GO:0002937">
    <property type="term" value="P:tRNA 4-thiouridine biosynthesis"/>
    <property type="evidence" value="ECO:0007669"/>
    <property type="project" value="TreeGrafter"/>
</dbReference>
<comment type="function">
    <text evidence="11">Catalyzes the ATP-dependent transfer of a sulfur to tRNA to produce 4-thiouridine in position 8 of tRNAs, which functions as a near-UV photosensor. Also catalyzes the transfer of sulfur to the sulfur carrier protein ThiS, forming ThiS-thiocarboxylate. This is a step in the synthesis of thiazole, in the thiamine biosynthesis pathway. The sulfur is donated as persulfide by IscS.</text>
</comment>
<dbReference type="Pfam" id="PF02926">
    <property type="entry name" value="THUMP"/>
    <property type="match status" value="1"/>
</dbReference>
<evidence type="ECO:0000256" key="7">
    <source>
        <dbReference type="ARBA" id="ARBA00022884"/>
    </source>
</evidence>
<accession>A0A1M6Q6G0</accession>
<dbReference type="InterPro" id="IPR004114">
    <property type="entry name" value="THUMP_dom"/>
</dbReference>
<feature type="binding site" evidence="11">
    <location>
        <position position="302"/>
    </location>
    <ligand>
        <name>ATP</name>
        <dbReference type="ChEBI" id="CHEBI:30616"/>
    </ligand>
</feature>
<dbReference type="SUPFAM" id="SSF52402">
    <property type="entry name" value="Adenine nucleotide alpha hydrolases-like"/>
    <property type="match status" value="1"/>
</dbReference>
<feature type="binding site" evidence="11">
    <location>
        <position position="271"/>
    </location>
    <ligand>
        <name>ATP</name>
        <dbReference type="ChEBI" id="CHEBI:30616"/>
    </ligand>
</feature>
<dbReference type="RefSeq" id="WP_072714585.1">
    <property type="nucleotide sequence ID" value="NZ_FRAU01000001.1"/>
</dbReference>
<protein>
    <recommendedName>
        <fullName evidence="11">tRNA sulfurtransferase</fullName>
        <ecNumber evidence="11">2.8.1.4</ecNumber>
    </recommendedName>
    <alternativeName>
        <fullName evidence="11">Sulfur carrier protein ThiS sulfurtransferase</fullName>
    </alternativeName>
    <alternativeName>
        <fullName evidence="11">Thiamine biosynthesis protein ThiI</fullName>
    </alternativeName>
    <alternativeName>
        <fullName evidence="11">tRNA 4-thiouridine synthase</fullName>
    </alternativeName>
</protein>
<keyword evidence="15" id="KW-1185">Reference proteome</keyword>
<evidence type="ECO:0000313" key="14">
    <source>
        <dbReference type="EMBL" id="SHK15696.1"/>
    </source>
</evidence>
<keyword evidence="10" id="KW-0676">Redox-active center</keyword>
<dbReference type="InterPro" id="IPR049962">
    <property type="entry name" value="THUMP_ThiI"/>
</dbReference>
<dbReference type="CDD" id="cd11716">
    <property type="entry name" value="THUMP_ThiI"/>
    <property type="match status" value="1"/>
</dbReference>
<name>A0A1M6Q6G0_9BACT</name>
<dbReference type="PANTHER" id="PTHR43209:SF1">
    <property type="entry name" value="TRNA SULFURTRANSFERASE"/>
    <property type="match status" value="1"/>
</dbReference>
<dbReference type="GO" id="GO:0005829">
    <property type="term" value="C:cytosol"/>
    <property type="evidence" value="ECO:0007669"/>
    <property type="project" value="TreeGrafter"/>
</dbReference>
<dbReference type="SUPFAM" id="SSF52821">
    <property type="entry name" value="Rhodanese/Cell cycle control phosphatase"/>
    <property type="match status" value="1"/>
</dbReference>
<evidence type="ECO:0000256" key="3">
    <source>
        <dbReference type="ARBA" id="ARBA00022555"/>
    </source>
</evidence>
<dbReference type="PROSITE" id="PS51165">
    <property type="entry name" value="THUMP"/>
    <property type="match status" value="1"/>
</dbReference>
<dbReference type="InterPro" id="IPR003720">
    <property type="entry name" value="tRNA_STrfase"/>
</dbReference>
<keyword evidence="6 11" id="KW-0067">ATP-binding</keyword>
<keyword evidence="2 11" id="KW-0963">Cytoplasm</keyword>
<dbReference type="GO" id="GO:0140741">
    <property type="term" value="F:tRNA-uracil-4 sulfurtransferase activity"/>
    <property type="evidence" value="ECO:0007669"/>
    <property type="project" value="UniProtKB-EC"/>
</dbReference>
<evidence type="ECO:0000256" key="5">
    <source>
        <dbReference type="ARBA" id="ARBA00022741"/>
    </source>
</evidence>
<dbReference type="Proteomes" id="UP000185812">
    <property type="component" value="Unassembled WGS sequence"/>
</dbReference>
<reference evidence="15" key="1">
    <citation type="submission" date="2016-11" db="EMBL/GenBank/DDBJ databases">
        <authorList>
            <person name="Varghese N."/>
            <person name="Submissions S."/>
        </authorList>
    </citation>
    <scope>NUCLEOTIDE SEQUENCE [LARGE SCALE GENOMIC DNA]</scope>
    <source>
        <strain evidence="15">DSM 22212</strain>
    </source>
</reference>
<sequence>MADRSSTAHAPALLFLRPASELTLKSSRTRRRFQQLLVRNLKDALRSQEIPYRFQGSWSWFLIETEAPLQAIDVLRHVPGIGPIMPIELVTGTTLEEIVRRGTETFAERVRGRRFAVRARRRGDHPYRSRDIEVELGAALRPFAERVDLTNPEVTVYVEVREDRAYFYTTILKGMGGLPIGSQGKALVLISGGFDSAVAAWLALRRGVAVDYLFCNLGGKAYERAVLQVAKVLADAWSFGTRPRFYSLDFGPVVDEMRRHVRPAYWQVVLKRLMYRAGEAIARESDALALITGESLGQVSSQTLKNLHAIEAGTSLPVLRPLLTYDKEEIIDLARQIGTATLSERVREYCALTPDRPVTATRPEAVDQEMAKLPLSVLEQAIATATVYDLRALSASELVTPYLFIEEIPEDAEVIDCQSEALYEHWHYPGARHMDPWQLLQQFRHLDRNRVYVLYCPRGLQSAYVAEVMQREGYEAYSFKGGVPALKAYAQARGIEVPEF</sequence>
<dbReference type="Pfam" id="PF22025">
    <property type="entry name" value="ThiI_fer"/>
    <property type="match status" value="1"/>
</dbReference>
<comment type="similarity">
    <text evidence="11">Belongs to the ThiI family.</text>
</comment>
<evidence type="ECO:0000259" key="12">
    <source>
        <dbReference type="PROSITE" id="PS50206"/>
    </source>
</evidence>
<comment type="pathway">
    <text evidence="11">Cofactor biosynthesis; thiamine diphosphate biosynthesis.</text>
</comment>
<dbReference type="NCBIfam" id="TIGR00342">
    <property type="entry name" value="tRNA uracil 4-sulfurtransferase ThiI"/>
    <property type="match status" value="1"/>
</dbReference>
<dbReference type="Pfam" id="PF02568">
    <property type="entry name" value="ThiI"/>
    <property type="match status" value="1"/>
</dbReference>
<keyword evidence="3 11" id="KW-0820">tRNA-binding</keyword>
<dbReference type="Gene3D" id="3.40.50.620">
    <property type="entry name" value="HUPs"/>
    <property type="match status" value="1"/>
</dbReference>
<dbReference type="GO" id="GO:0009228">
    <property type="term" value="P:thiamine biosynthetic process"/>
    <property type="evidence" value="ECO:0007669"/>
    <property type="project" value="UniProtKB-KW"/>
</dbReference>
<organism evidence="14 15">
    <name type="scientific">Rhodothermus profundi</name>
    <dbReference type="NCBI Taxonomy" id="633813"/>
    <lineage>
        <taxon>Bacteria</taxon>
        <taxon>Pseudomonadati</taxon>
        <taxon>Rhodothermota</taxon>
        <taxon>Rhodothermia</taxon>
        <taxon>Rhodothermales</taxon>
        <taxon>Rhodothermaceae</taxon>
        <taxon>Rhodothermus</taxon>
    </lineage>
</organism>
<dbReference type="CDD" id="cd00158">
    <property type="entry name" value="RHOD"/>
    <property type="match status" value="1"/>
</dbReference>